<evidence type="ECO:0000313" key="3">
    <source>
        <dbReference type="Proteomes" id="UP000027265"/>
    </source>
</evidence>
<feature type="compositionally biased region" description="Polar residues" evidence="1">
    <location>
        <begin position="384"/>
        <end position="395"/>
    </location>
</feature>
<dbReference type="InterPro" id="IPR027267">
    <property type="entry name" value="AH/BAR_dom_sf"/>
</dbReference>
<evidence type="ECO:0000313" key="2">
    <source>
        <dbReference type="EMBL" id="KDQ53850.1"/>
    </source>
</evidence>
<dbReference type="GO" id="GO:0036286">
    <property type="term" value="C:eisosome filament"/>
    <property type="evidence" value="ECO:0007669"/>
    <property type="project" value="TreeGrafter"/>
</dbReference>
<dbReference type="GO" id="GO:0008289">
    <property type="term" value="F:lipid binding"/>
    <property type="evidence" value="ECO:0007669"/>
    <property type="project" value="TreeGrafter"/>
</dbReference>
<feature type="compositionally biased region" description="Polar residues" evidence="1">
    <location>
        <begin position="358"/>
        <end position="369"/>
    </location>
</feature>
<dbReference type="PANTHER" id="PTHR31962:SF6">
    <property type="entry name" value="EISOSOME COMPONENT PIL1-DOMAIN-CONTAINING PROTEIN"/>
    <property type="match status" value="1"/>
</dbReference>
<dbReference type="InterPro" id="IPR028245">
    <property type="entry name" value="PIL1/LSP1"/>
</dbReference>
<dbReference type="STRING" id="933084.A0A067PJ31"/>
<protein>
    <submittedName>
        <fullName evidence="2">Uncharacterized protein</fullName>
    </submittedName>
</protein>
<dbReference type="Gene3D" id="1.20.1270.60">
    <property type="entry name" value="Arfaptin homology (AH) domain/BAR domain"/>
    <property type="match status" value="1"/>
</dbReference>
<dbReference type="HOGENOM" id="CLU_502526_0_0_1"/>
<dbReference type="AlphaFoldDB" id="A0A067PJ31"/>
<dbReference type="EMBL" id="KL197731">
    <property type="protein sequence ID" value="KDQ53850.1"/>
    <property type="molecule type" value="Genomic_DNA"/>
</dbReference>
<proteinExistence type="predicted"/>
<dbReference type="GO" id="GO:0006897">
    <property type="term" value="P:endocytosis"/>
    <property type="evidence" value="ECO:0007669"/>
    <property type="project" value="TreeGrafter"/>
</dbReference>
<dbReference type="Proteomes" id="UP000027265">
    <property type="component" value="Unassembled WGS sequence"/>
</dbReference>
<dbReference type="Pfam" id="PF13805">
    <property type="entry name" value="Pil1"/>
    <property type="match status" value="1"/>
</dbReference>
<gene>
    <name evidence="2" type="ORF">JAAARDRAFT_414479</name>
</gene>
<dbReference type="OrthoDB" id="5599269at2759"/>
<organism evidence="2 3">
    <name type="scientific">Jaapia argillacea MUCL 33604</name>
    <dbReference type="NCBI Taxonomy" id="933084"/>
    <lineage>
        <taxon>Eukaryota</taxon>
        <taxon>Fungi</taxon>
        <taxon>Dikarya</taxon>
        <taxon>Basidiomycota</taxon>
        <taxon>Agaricomycotina</taxon>
        <taxon>Agaricomycetes</taxon>
        <taxon>Agaricomycetidae</taxon>
        <taxon>Jaapiales</taxon>
        <taxon>Jaapiaceae</taxon>
        <taxon>Jaapia</taxon>
    </lineage>
</organism>
<feature type="compositionally biased region" description="Low complexity" evidence="1">
    <location>
        <begin position="281"/>
        <end position="294"/>
    </location>
</feature>
<feature type="compositionally biased region" description="Basic and acidic residues" evidence="1">
    <location>
        <begin position="501"/>
        <end position="514"/>
    </location>
</feature>
<feature type="compositionally biased region" description="Polar residues" evidence="1">
    <location>
        <begin position="406"/>
        <end position="420"/>
    </location>
</feature>
<feature type="compositionally biased region" description="Basic and acidic residues" evidence="1">
    <location>
        <begin position="425"/>
        <end position="436"/>
    </location>
</feature>
<dbReference type="GO" id="GO:0005886">
    <property type="term" value="C:plasma membrane"/>
    <property type="evidence" value="ECO:0007669"/>
    <property type="project" value="TreeGrafter"/>
</dbReference>
<reference evidence="3" key="1">
    <citation type="journal article" date="2014" name="Proc. Natl. Acad. Sci. U.S.A.">
        <title>Extensive sampling of basidiomycete genomes demonstrates inadequacy of the white-rot/brown-rot paradigm for wood decay fungi.</title>
        <authorList>
            <person name="Riley R."/>
            <person name="Salamov A.A."/>
            <person name="Brown D.W."/>
            <person name="Nagy L.G."/>
            <person name="Floudas D."/>
            <person name="Held B.W."/>
            <person name="Levasseur A."/>
            <person name="Lombard V."/>
            <person name="Morin E."/>
            <person name="Otillar R."/>
            <person name="Lindquist E.A."/>
            <person name="Sun H."/>
            <person name="LaButti K.M."/>
            <person name="Schmutz J."/>
            <person name="Jabbour D."/>
            <person name="Luo H."/>
            <person name="Baker S.E."/>
            <person name="Pisabarro A.G."/>
            <person name="Walton J.D."/>
            <person name="Blanchette R.A."/>
            <person name="Henrissat B."/>
            <person name="Martin F."/>
            <person name="Cullen D."/>
            <person name="Hibbett D.S."/>
            <person name="Grigoriev I.V."/>
        </authorList>
    </citation>
    <scope>NUCLEOTIDE SEQUENCE [LARGE SCALE GENOMIC DNA]</scope>
    <source>
        <strain evidence="3">MUCL 33604</strain>
    </source>
</reference>
<feature type="region of interest" description="Disordered" evidence="1">
    <location>
        <begin position="468"/>
        <end position="569"/>
    </location>
</feature>
<dbReference type="InParanoid" id="A0A067PJ31"/>
<feature type="region of interest" description="Disordered" evidence="1">
    <location>
        <begin position="358"/>
        <end position="447"/>
    </location>
</feature>
<sequence>MSDSSSAYTSRTRSTFSLEEDQDLLQNLADSEESFIQSLARLSAEFSTVSSAIESWGWAESHDFRDPLQACCTLLGRFSSCLNNFSSRIQPVRQHVEYILSTTKHLDGLKSRRHSLSSQVGAVERSMVGMNPYDSAVQRRLDELNAFKTQIREVNAEIMAKEASLVEFKRSTVRDWVSIMFGALQECSRKGSVIGEFGKRIIQDIPVTSDAGRSANYTGYNRTKVMMSEADRCINAVTFSPTFASDRSKKVKPGGGRRATPSVTKPPKVSGGPTAAPPPLSGSSFAESSSASNARPPVMPGGGRRHFVPSLFKPAVQGGTQKQSRVAWPRAKPTPTGGLPTPPVSPISLEFIDYRPSIGTTLSSSTPRASATVEEEDRSPTPTPSSLVSDRTTASPGAYDADESIEGSTFSGRSTPSSRQWGVGHDVHVPFPREPDTDSEYSTPSVYSLPSLASSEITVEDVLESLRTPSTTSFPDTTRFDERIFYGSEGEESRLSLPLSDDSKSPPRERERKSTLSSRAGSSKPRSIVPQPYTPPDFNADIPLSPMSPSTPTKKRSNVSARVPWLPFT</sequence>
<accession>A0A067PJ31</accession>
<feature type="region of interest" description="Disordered" evidence="1">
    <location>
        <begin position="245"/>
        <end position="343"/>
    </location>
</feature>
<keyword evidence="3" id="KW-1185">Reference proteome</keyword>
<dbReference type="PANTHER" id="PTHR31962">
    <property type="entry name" value="SPHINGOLIPID LONG CHAIN BASE-RESPONSIVE PROTEIN PIL1"/>
    <property type="match status" value="1"/>
</dbReference>
<feature type="compositionally biased region" description="Polar residues" evidence="1">
    <location>
        <begin position="515"/>
        <end position="525"/>
    </location>
</feature>
<evidence type="ECO:0000256" key="1">
    <source>
        <dbReference type="SAM" id="MobiDB-lite"/>
    </source>
</evidence>
<name>A0A067PJ31_9AGAM</name>
<dbReference type="GO" id="GO:0070941">
    <property type="term" value="P:eisosome assembly"/>
    <property type="evidence" value="ECO:0007669"/>
    <property type="project" value="TreeGrafter"/>
</dbReference>